<keyword evidence="4" id="KW-0479">Metal-binding</keyword>
<dbReference type="Proteomes" id="UP000885667">
    <property type="component" value="Unassembled WGS sequence"/>
</dbReference>
<dbReference type="InterPro" id="IPR036503">
    <property type="entry name" value="Ald_Fedxn_OxRdtase_N_sf"/>
</dbReference>
<dbReference type="InterPro" id="IPR036021">
    <property type="entry name" value="Tungsten_al_ferr_oxy-like_C"/>
</dbReference>
<gene>
    <name evidence="10" type="ORF">ENH69_01065</name>
</gene>
<dbReference type="InterPro" id="IPR013983">
    <property type="entry name" value="Ald_Fedxn_OxRdtase_N"/>
</dbReference>
<proteinExistence type="inferred from homology"/>
<sequence length="611" mass="67361">MLEEIIMGEREGCARKVLRVNLTHKNSSTQHIDREVFEKFLGGRGVAAKIYFEEIAPEVKALDEANKLIFMTGPLTGTVVPASTKFQCATKSPETGIYLCSNAGGDFGPQLKFAGYQGLIIEGRASKPVYISINDDKVEVKDATKLWGKTTGEVDKILREEISGPKAGVMSVGPAAEEKVAFSCIRVDGRSFGRGGAGAVMASKNLKAVTVKGQGKLNYANLVELKKRIKPAEVRKACQDLADYGRPIYTESINELGCYPVRNFQTAVFSEVDKIDARFMKENFFVKNRACFKCPVACLKVCRVKAGRFEGWTVVPEYETIWALGAQCGVSDFNGILSTNLLCDEYGMDTISTGNIIGFAMELYERGMITQEDTGGLKLTFGSSEAVLEAIELIAKRKKVGDILARGFRGIAAKIPGSEQYMMQVKGMPFAAYDPRGFYGMGLTYGTSSRGACHNVGGWTIRAELLSEEYDRFALKGKGKLVKGIQDTRAYIDSLGICTVVRRALGFSDKPDPTILNLVTGLDFTDKLMEIGERIYNLERLILAREGIRRKDDMLPARISKEKIPEGPAKGHVLTKEMYEVELDEYYEARGWDREGLPIPKKIENLGLTNP</sequence>
<dbReference type="InterPro" id="IPR013985">
    <property type="entry name" value="Ald_Fedxn_OxRdtase_dom3"/>
</dbReference>
<organism evidence="10">
    <name type="scientific">Aerophobetes bacterium</name>
    <dbReference type="NCBI Taxonomy" id="2030807"/>
    <lineage>
        <taxon>Bacteria</taxon>
        <taxon>Candidatus Aerophobota</taxon>
    </lineage>
</organism>
<feature type="domain" description="Aldehyde ferredoxin oxidoreductase N-terminal" evidence="9">
    <location>
        <begin position="13"/>
        <end position="215"/>
    </location>
</feature>
<reference evidence="10" key="1">
    <citation type="journal article" date="2020" name="mSystems">
        <title>Genome- and Community-Level Interaction Insights into Carbon Utilization and Element Cycling Functions of Hydrothermarchaeota in Hydrothermal Sediment.</title>
        <authorList>
            <person name="Zhou Z."/>
            <person name="Liu Y."/>
            <person name="Xu W."/>
            <person name="Pan J."/>
            <person name="Luo Z.H."/>
            <person name="Li M."/>
        </authorList>
    </citation>
    <scope>NUCLEOTIDE SEQUENCE [LARGE SCALE GENOMIC DNA]</scope>
    <source>
        <strain evidence="10">HyVt-329</strain>
    </source>
</reference>
<evidence type="ECO:0000256" key="5">
    <source>
        <dbReference type="ARBA" id="ARBA00023002"/>
    </source>
</evidence>
<comment type="similarity">
    <text evidence="2">Belongs to the AOR/FOR family.</text>
</comment>
<dbReference type="GO" id="GO:0051539">
    <property type="term" value="F:4 iron, 4 sulfur cluster binding"/>
    <property type="evidence" value="ECO:0007669"/>
    <property type="project" value="UniProtKB-KW"/>
</dbReference>
<name>A0A7C1MEV7_UNCAE</name>
<evidence type="ECO:0000256" key="7">
    <source>
        <dbReference type="ARBA" id="ARBA00023014"/>
    </source>
</evidence>
<dbReference type="PANTHER" id="PTHR30038">
    <property type="entry name" value="ALDEHYDE FERREDOXIN OXIDOREDUCTASE"/>
    <property type="match status" value="1"/>
</dbReference>
<dbReference type="SUPFAM" id="SSF56228">
    <property type="entry name" value="Aldehyde ferredoxin oxidoreductase, N-terminal domain"/>
    <property type="match status" value="1"/>
</dbReference>
<protein>
    <submittedName>
        <fullName evidence="10">Aldehyde ferredoxin oxidoreductase</fullName>
    </submittedName>
</protein>
<dbReference type="SUPFAM" id="SSF48310">
    <property type="entry name" value="Aldehyde ferredoxin oxidoreductase, C-terminal domains"/>
    <property type="match status" value="1"/>
</dbReference>
<dbReference type="GO" id="GO:0016625">
    <property type="term" value="F:oxidoreductase activity, acting on the aldehyde or oxo group of donors, iron-sulfur protein as acceptor"/>
    <property type="evidence" value="ECO:0007669"/>
    <property type="project" value="InterPro"/>
</dbReference>
<accession>A0A7C1MEV7</accession>
<dbReference type="PANTHER" id="PTHR30038:SF0">
    <property type="entry name" value="TUNGSTEN-CONTAINING ALDEHYDE FERREDOXIN OXIDOREDUCTASE"/>
    <property type="match status" value="1"/>
</dbReference>
<keyword evidence="7" id="KW-0411">Iron-sulfur</keyword>
<comment type="cofactor">
    <cofactor evidence="8">
        <name>tungstopterin</name>
        <dbReference type="ChEBI" id="CHEBI:30402"/>
    </cofactor>
</comment>
<evidence type="ECO:0000256" key="1">
    <source>
        <dbReference type="ARBA" id="ARBA00001966"/>
    </source>
</evidence>
<dbReference type="AlphaFoldDB" id="A0A7C1MEV7"/>
<dbReference type="InterPro" id="IPR001203">
    <property type="entry name" value="OxRdtase_Ald_Fedxn_C"/>
</dbReference>
<evidence type="ECO:0000256" key="8">
    <source>
        <dbReference type="ARBA" id="ARBA00049934"/>
    </source>
</evidence>
<keyword evidence="5" id="KW-0560">Oxidoreductase</keyword>
<dbReference type="Gene3D" id="1.10.569.10">
    <property type="entry name" value="Aldehyde Ferredoxin Oxidoreductase Protein, subunit A, domain 2"/>
    <property type="match status" value="1"/>
</dbReference>
<dbReference type="Gene3D" id="1.10.599.10">
    <property type="entry name" value="Aldehyde Ferredoxin Oxidoreductase Protein, subunit A, domain 3"/>
    <property type="match status" value="1"/>
</dbReference>
<dbReference type="Gene3D" id="3.60.9.10">
    <property type="entry name" value="Aldehyde ferredoxin oxidoreductase, N-terminal domain"/>
    <property type="match status" value="1"/>
</dbReference>
<evidence type="ECO:0000256" key="6">
    <source>
        <dbReference type="ARBA" id="ARBA00023004"/>
    </source>
</evidence>
<dbReference type="SMART" id="SM00790">
    <property type="entry name" value="AFOR_N"/>
    <property type="match status" value="1"/>
</dbReference>
<dbReference type="GO" id="GO:0009055">
    <property type="term" value="F:electron transfer activity"/>
    <property type="evidence" value="ECO:0007669"/>
    <property type="project" value="InterPro"/>
</dbReference>
<evidence type="ECO:0000256" key="4">
    <source>
        <dbReference type="ARBA" id="ARBA00022723"/>
    </source>
</evidence>
<keyword evidence="3" id="KW-0004">4Fe-4S</keyword>
<dbReference type="EMBL" id="DRFT01000074">
    <property type="protein sequence ID" value="HDZ49791.1"/>
    <property type="molecule type" value="Genomic_DNA"/>
</dbReference>
<keyword evidence="6" id="KW-0408">Iron</keyword>
<comment type="cofactor">
    <cofactor evidence="1">
        <name>[4Fe-4S] cluster</name>
        <dbReference type="ChEBI" id="CHEBI:49883"/>
    </cofactor>
</comment>
<evidence type="ECO:0000259" key="9">
    <source>
        <dbReference type="SMART" id="SM00790"/>
    </source>
</evidence>
<dbReference type="Pfam" id="PF01314">
    <property type="entry name" value="AFOR_C"/>
    <property type="match status" value="1"/>
</dbReference>
<dbReference type="GO" id="GO:0046872">
    <property type="term" value="F:metal ion binding"/>
    <property type="evidence" value="ECO:0007669"/>
    <property type="project" value="UniProtKB-KW"/>
</dbReference>
<evidence type="ECO:0000256" key="3">
    <source>
        <dbReference type="ARBA" id="ARBA00022485"/>
    </source>
</evidence>
<dbReference type="InterPro" id="IPR051919">
    <property type="entry name" value="W-dependent_AOR"/>
</dbReference>
<dbReference type="Pfam" id="PF02730">
    <property type="entry name" value="AFOR_N"/>
    <property type="match status" value="1"/>
</dbReference>
<evidence type="ECO:0000313" key="10">
    <source>
        <dbReference type="EMBL" id="HDZ49791.1"/>
    </source>
</evidence>
<comment type="caution">
    <text evidence="10">The sequence shown here is derived from an EMBL/GenBank/DDBJ whole genome shotgun (WGS) entry which is preliminary data.</text>
</comment>
<dbReference type="InterPro" id="IPR013984">
    <property type="entry name" value="Ald_Fedxn_OxRdtase_dom2"/>
</dbReference>
<evidence type="ECO:0000256" key="2">
    <source>
        <dbReference type="ARBA" id="ARBA00011032"/>
    </source>
</evidence>